<dbReference type="EMBL" id="AONI01000008">
    <property type="protein sequence ID" value="EPX80682.1"/>
    <property type="molecule type" value="Genomic_DNA"/>
</dbReference>
<evidence type="ECO:0000313" key="3">
    <source>
        <dbReference type="EMBL" id="EPX80682.1"/>
    </source>
</evidence>
<keyword evidence="4" id="KW-1185">Reference proteome</keyword>
<gene>
    <name evidence="3" type="ORF">thalar_00902</name>
</gene>
<feature type="transmembrane region" description="Helical" evidence="2">
    <location>
        <begin position="140"/>
        <end position="158"/>
    </location>
</feature>
<evidence type="ECO:0000313" key="4">
    <source>
        <dbReference type="Proteomes" id="UP000015351"/>
    </source>
</evidence>
<protein>
    <submittedName>
        <fullName evidence="3">MotA/TolQ/ExbB proton channel family protein, probably associated with flagella</fullName>
    </submittedName>
</protein>
<dbReference type="HOGENOM" id="CLU_034730_0_0_5"/>
<keyword evidence="3" id="KW-0282">Flagellum</keyword>
<keyword evidence="2" id="KW-0812">Transmembrane</keyword>
<organism evidence="3 4">
    <name type="scientific">Litoreibacter arenae DSM 19593</name>
    <dbReference type="NCBI Taxonomy" id="1123360"/>
    <lineage>
        <taxon>Bacteria</taxon>
        <taxon>Pseudomonadati</taxon>
        <taxon>Pseudomonadota</taxon>
        <taxon>Alphaproteobacteria</taxon>
        <taxon>Rhodobacterales</taxon>
        <taxon>Roseobacteraceae</taxon>
        <taxon>Litoreibacter</taxon>
    </lineage>
</organism>
<keyword evidence="3" id="KW-0969">Cilium</keyword>
<feature type="compositionally biased region" description="Basic and acidic residues" evidence="1">
    <location>
        <begin position="385"/>
        <end position="404"/>
    </location>
</feature>
<dbReference type="AlphaFoldDB" id="S9QLR7"/>
<sequence>MDIPAERERTPQFTQPVRQIIVMLLILGLVVAGGYLAYPAVAPVFLANPYLNGVIFSVFVFGVLACFWQVLQLTSSVSWIESFAQDRVDHDQFRAPRLLAGLAGMLRSRGARMQISSGSARTILDSVASRMDEARDITRYIVNLLIFLGLLGTFYGLATTIPGVVDTIRSLNVAEGESGATVFGQLMDGLEGQLAGMGTAFASSLLGLAGSLVVGLLELFAGHGQNRFYREMEEWLSTITRVGFSSGEGDGSGTFDQGVVATVLDHMVEQIDSLQGLFVQGEASRAVTADKLDGLTASVRTLTERLDMSIDPTDALNRVADGQERLLAKLSETNDDGVDPESRMRLRSIDVQLLKILEEMSSGRQESMSQLHGDLSQVTQAVRQLTRDRRPSNLRRLPDREQEE</sequence>
<comment type="caution">
    <text evidence="3">The sequence shown here is derived from an EMBL/GenBank/DDBJ whole genome shotgun (WGS) entry which is preliminary data.</text>
</comment>
<evidence type="ECO:0000256" key="2">
    <source>
        <dbReference type="SAM" id="Phobius"/>
    </source>
</evidence>
<keyword evidence="2" id="KW-0472">Membrane</keyword>
<feature type="transmembrane region" description="Helical" evidence="2">
    <location>
        <begin position="50"/>
        <end position="71"/>
    </location>
</feature>
<dbReference type="RefSeq" id="WP_021099475.1">
    <property type="nucleotide sequence ID" value="NZ_KE557306.1"/>
</dbReference>
<feature type="region of interest" description="Disordered" evidence="1">
    <location>
        <begin position="381"/>
        <end position="404"/>
    </location>
</feature>
<keyword evidence="2" id="KW-1133">Transmembrane helix</keyword>
<evidence type="ECO:0000256" key="1">
    <source>
        <dbReference type="SAM" id="MobiDB-lite"/>
    </source>
</evidence>
<keyword evidence="3" id="KW-0966">Cell projection</keyword>
<feature type="transmembrane region" description="Helical" evidence="2">
    <location>
        <begin position="20"/>
        <end position="38"/>
    </location>
</feature>
<dbReference type="STRING" id="1123360.thalar_00902"/>
<dbReference type="PATRIC" id="fig|1123360.3.peg.892"/>
<dbReference type="OrthoDB" id="9794540at2"/>
<accession>S9QLR7</accession>
<feature type="transmembrane region" description="Helical" evidence="2">
    <location>
        <begin position="200"/>
        <end position="221"/>
    </location>
</feature>
<dbReference type="eggNOG" id="COG1511">
    <property type="taxonomic scope" value="Bacteria"/>
</dbReference>
<reference evidence="4" key="1">
    <citation type="journal article" date="2013" name="Stand. Genomic Sci.">
        <title>Genome sequence of the Litoreibacter arenae type strain (DSM 19593(T)), a member of the Roseobacter clade isolated from sea sand.</title>
        <authorList>
            <person name="Riedel T."/>
            <person name="Fiebig A."/>
            <person name="Petersen J."/>
            <person name="Gronow S."/>
            <person name="Kyrpides N.C."/>
            <person name="Goker M."/>
            <person name="Klenk H.P."/>
        </authorList>
    </citation>
    <scope>NUCLEOTIDE SEQUENCE [LARGE SCALE GENOMIC DNA]</scope>
    <source>
        <strain evidence="4">DSM 19593</strain>
    </source>
</reference>
<proteinExistence type="predicted"/>
<name>S9QLR7_9RHOB</name>
<dbReference type="Proteomes" id="UP000015351">
    <property type="component" value="Unassembled WGS sequence"/>
</dbReference>